<reference evidence="3" key="1">
    <citation type="journal article" date="2013" name="Nat. Genet.">
        <title>The draft genomes of soft-shell turtle and green sea turtle yield insights into the development and evolution of the turtle-specific body plan.</title>
        <authorList>
            <person name="Wang Z."/>
            <person name="Pascual-Anaya J."/>
            <person name="Zadissa A."/>
            <person name="Li W."/>
            <person name="Niimura Y."/>
            <person name="Huang Z."/>
            <person name="Li C."/>
            <person name="White S."/>
            <person name="Xiong Z."/>
            <person name="Fang D."/>
            <person name="Wang B."/>
            <person name="Ming Y."/>
            <person name="Chen Y."/>
            <person name="Zheng Y."/>
            <person name="Kuraku S."/>
            <person name="Pignatelli M."/>
            <person name="Herrero J."/>
            <person name="Beal K."/>
            <person name="Nozawa M."/>
            <person name="Li Q."/>
            <person name="Wang J."/>
            <person name="Zhang H."/>
            <person name="Yu L."/>
            <person name="Shigenobu S."/>
            <person name="Wang J."/>
            <person name="Liu J."/>
            <person name="Flicek P."/>
            <person name="Searle S."/>
            <person name="Wang J."/>
            <person name="Kuratani S."/>
            <person name="Yin Y."/>
            <person name="Aken B."/>
            <person name="Zhang G."/>
            <person name="Irie N."/>
        </authorList>
    </citation>
    <scope>NUCLEOTIDE SEQUENCE [LARGE SCALE GENOMIC DNA]</scope>
</reference>
<evidence type="ECO:0000256" key="1">
    <source>
        <dbReference type="SAM" id="MobiDB-lite"/>
    </source>
</evidence>
<feature type="compositionally biased region" description="Polar residues" evidence="1">
    <location>
        <begin position="168"/>
        <end position="181"/>
    </location>
</feature>
<sequence length="181" mass="18415">MRERSLSCSRFSGTSDVSTVGANWGALVGANTGAISGGGFAGTVSDNLAFSTGANCDVSAGRGGMLPEEMLSTKSLTGKFGAIKEACLHLCLHSVSFTQNSAVLEVPGASQVLIRACVGIGGSNLAGDHLCFCSALCRHICSLFLNLLEEGMSPVPEGGVPGDKATAVSRSLTSQSKPSWN</sequence>
<name>M7BCR9_CHEMY</name>
<feature type="region of interest" description="Disordered" evidence="1">
    <location>
        <begin position="158"/>
        <end position="181"/>
    </location>
</feature>
<evidence type="ECO:0000313" key="3">
    <source>
        <dbReference type="Proteomes" id="UP000031443"/>
    </source>
</evidence>
<protein>
    <submittedName>
        <fullName evidence="2">Uncharacterized protein</fullName>
    </submittedName>
</protein>
<keyword evidence="3" id="KW-1185">Reference proteome</keyword>
<organism evidence="2 3">
    <name type="scientific">Chelonia mydas</name>
    <name type="common">Green sea-turtle</name>
    <name type="synonym">Chelonia agassizi</name>
    <dbReference type="NCBI Taxonomy" id="8469"/>
    <lineage>
        <taxon>Eukaryota</taxon>
        <taxon>Metazoa</taxon>
        <taxon>Chordata</taxon>
        <taxon>Craniata</taxon>
        <taxon>Vertebrata</taxon>
        <taxon>Euteleostomi</taxon>
        <taxon>Archelosauria</taxon>
        <taxon>Testudinata</taxon>
        <taxon>Testudines</taxon>
        <taxon>Cryptodira</taxon>
        <taxon>Durocryptodira</taxon>
        <taxon>Americhelydia</taxon>
        <taxon>Chelonioidea</taxon>
        <taxon>Cheloniidae</taxon>
        <taxon>Chelonia</taxon>
    </lineage>
</organism>
<evidence type="ECO:0000313" key="2">
    <source>
        <dbReference type="EMBL" id="EMP33355.1"/>
    </source>
</evidence>
<dbReference type="Proteomes" id="UP000031443">
    <property type="component" value="Unassembled WGS sequence"/>
</dbReference>
<gene>
    <name evidence="2" type="ORF">UY3_09514</name>
</gene>
<dbReference type="EMBL" id="KB536463">
    <property type="protein sequence ID" value="EMP33355.1"/>
    <property type="molecule type" value="Genomic_DNA"/>
</dbReference>
<proteinExistence type="predicted"/>
<dbReference type="AlphaFoldDB" id="M7BCR9"/>
<accession>M7BCR9</accession>